<name>A0A2J6Q5S3_9HELO</name>
<gene>
    <name evidence="2" type="ORF">NA56DRAFT_688824</name>
</gene>
<feature type="region of interest" description="Disordered" evidence="1">
    <location>
        <begin position="75"/>
        <end position="98"/>
    </location>
</feature>
<keyword evidence="3" id="KW-1185">Reference proteome</keyword>
<dbReference type="EMBL" id="KZ613480">
    <property type="protein sequence ID" value="PMD21628.1"/>
    <property type="molecule type" value="Genomic_DNA"/>
</dbReference>
<evidence type="ECO:0000313" key="3">
    <source>
        <dbReference type="Proteomes" id="UP000235672"/>
    </source>
</evidence>
<sequence length="509" mass="58041">MASSSDPEKDSNKSQSKADNPFIKFRQFADQQISSLLQGIIGIPSAFSGKPSENPRWAVFDEDLRRRDELQARQQELKDSEARRLGRRETDDGEDIPVRKSADWPAYARWLDQAPTPDDDNDGMRDVPLYSPVTKSLFAHLHQSGEGADWNHAAGFSDSWSRASPWQLKPYERSANALKTTQYLIRNDLRSSPILRSNYSLLPYMMFSPYSPFRLIDSASSSSQYRGRDMFPYVDAFEDLIRTTQPRPKPLISRLFGNSLIIHSPDSELLGYDPATRAHSYYGNIYALYLSGLLQESEVLPFPRHDSIPFPTSLHTPQSTADKKLNPKDTMTEQDMYQYFLRWASYPQEKVEAVVADARASLVKELQSGEFPDILRLLERMSEKESVKDLFEHLDPESALKTQKQAQRRADINKSGEDPDKVVSQSTTTQRVKQVDGSVRTSVSVWKMYADGREESTTSSHIEEQERDENGNMKPLVSMAEESQAKSERLIGEKEAEIKKASNKGWFWN</sequence>
<feature type="compositionally biased region" description="Basic and acidic residues" evidence="1">
    <location>
        <begin position="408"/>
        <end position="421"/>
    </location>
</feature>
<evidence type="ECO:0000313" key="2">
    <source>
        <dbReference type="EMBL" id="PMD21628.1"/>
    </source>
</evidence>
<proteinExistence type="predicted"/>
<feature type="compositionally biased region" description="Basic and acidic residues" evidence="1">
    <location>
        <begin position="451"/>
        <end position="471"/>
    </location>
</feature>
<feature type="region of interest" description="Disordered" evidence="1">
    <location>
        <begin position="398"/>
        <end position="435"/>
    </location>
</feature>
<organism evidence="2 3">
    <name type="scientific">Hyaloscypha hepaticicola</name>
    <dbReference type="NCBI Taxonomy" id="2082293"/>
    <lineage>
        <taxon>Eukaryota</taxon>
        <taxon>Fungi</taxon>
        <taxon>Dikarya</taxon>
        <taxon>Ascomycota</taxon>
        <taxon>Pezizomycotina</taxon>
        <taxon>Leotiomycetes</taxon>
        <taxon>Helotiales</taxon>
        <taxon>Hyaloscyphaceae</taxon>
        <taxon>Hyaloscypha</taxon>
    </lineage>
</organism>
<feature type="compositionally biased region" description="Polar residues" evidence="1">
    <location>
        <begin position="423"/>
        <end position="432"/>
    </location>
</feature>
<feature type="compositionally biased region" description="Basic and acidic residues" evidence="1">
    <location>
        <begin position="483"/>
        <end position="496"/>
    </location>
</feature>
<protein>
    <submittedName>
        <fullName evidence="2">Uncharacterized protein</fullName>
    </submittedName>
</protein>
<accession>A0A2J6Q5S3</accession>
<feature type="region of interest" description="Disordered" evidence="1">
    <location>
        <begin position="1"/>
        <end position="23"/>
    </location>
</feature>
<feature type="region of interest" description="Disordered" evidence="1">
    <location>
        <begin position="451"/>
        <end position="496"/>
    </location>
</feature>
<evidence type="ECO:0000256" key="1">
    <source>
        <dbReference type="SAM" id="MobiDB-lite"/>
    </source>
</evidence>
<dbReference type="Proteomes" id="UP000235672">
    <property type="component" value="Unassembled WGS sequence"/>
</dbReference>
<dbReference type="AlphaFoldDB" id="A0A2J6Q5S3"/>
<feature type="compositionally biased region" description="Basic and acidic residues" evidence="1">
    <location>
        <begin position="1"/>
        <end position="12"/>
    </location>
</feature>
<reference evidence="2 3" key="1">
    <citation type="submission" date="2016-05" db="EMBL/GenBank/DDBJ databases">
        <title>A degradative enzymes factory behind the ericoid mycorrhizal symbiosis.</title>
        <authorList>
            <consortium name="DOE Joint Genome Institute"/>
            <person name="Martino E."/>
            <person name="Morin E."/>
            <person name="Grelet G."/>
            <person name="Kuo A."/>
            <person name="Kohler A."/>
            <person name="Daghino S."/>
            <person name="Barry K."/>
            <person name="Choi C."/>
            <person name="Cichocki N."/>
            <person name="Clum A."/>
            <person name="Copeland A."/>
            <person name="Hainaut M."/>
            <person name="Haridas S."/>
            <person name="Labutti K."/>
            <person name="Lindquist E."/>
            <person name="Lipzen A."/>
            <person name="Khouja H.-R."/>
            <person name="Murat C."/>
            <person name="Ohm R."/>
            <person name="Olson A."/>
            <person name="Spatafora J."/>
            <person name="Veneault-Fourrey C."/>
            <person name="Henrissat B."/>
            <person name="Grigoriev I."/>
            <person name="Martin F."/>
            <person name="Perotto S."/>
        </authorList>
    </citation>
    <scope>NUCLEOTIDE SEQUENCE [LARGE SCALE GENOMIC DNA]</scope>
    <source>
        <strain evidence="2 3">UAMH 7357</strain>
    </source>
</reference>
<dbReference type="OrthoDB" id="4586300at2759"/>